<gene>
    <name evidence="3" type="ORF">GMARGA_LOCUS36946</name>
</gene>
<name>A0ABN7WZY3_GIGMA</name>
<feature type="non-terminal residue" evidence="3">
    <location>
        <position position="126"/>
    </location>
</feature>
<reference evidence="3 4" key="1">
    <citation type="submission" date="2021-06" db="EMBL/GenBank/DDBJ databases">
        <authorList>
            <person name="Kallberg Y."/>
            <person name="Tangrot J."/>
            <person name="Rosling A."/>
        </authorList>
    </citation>
    <scope>NUCLEOTIDE SEQUENCE [LARGE SCALE GENOMIC DNA]</scope>
    <source>
        <strain evidence="3 4">120-4 pot B 10/14</strain>
    </source>
</reference>
<feature type="region of interest" description="Disordered" evidence="1">
    <location>
        <begin position="55"/>
        <end position="126"/>
    </location>
</feature>
<organism evidence="3 4">
    <name type="scientific">Gigaspora margarita</name>
    <dbReference type="NCBI Taxonomy" id="4874"/>
    <lineage>
        <taxon>Eukaryota</taxon>
        <taxon>Fungi</taxon>
        <taxon>Fungi incertae sedis</taxon>
        <taxon>Mucoromycota</taxon>
        <taxon>Glomeromycotina</taxon>
        <taxon>Glomeromycetes</taxon>
        <taxon>Diversisporales</taxon>
        <taxon>Gigasporaceae</taxon>
        <taxon>Gigaspora</taxon>
    </lineage>
</organism>
<accession>A0ABN7WZY3</accession>
<sequence length="126" mass="14959">INQLQLSVNYQNNKKVWIRSDIWKNWLKFIDNGFHIQNRKVLLLVDNASSHMLLKQNNINDTKEPEEPEVPKGSKNLNPEESEESKELEKLFQERYWKGPRKGPEEDLEENYKEGSKKVPKEVPKE</sequence>
<evidence type="ECO:0000259" key="2">
    <source>
        <dbReference type="Pfam" id="PF03184"/>
    </source>
</evidence>
<proteinExistence type="predicted"/>
<evidence type="ECO:0000256" key="1">
    <source>
        <dbReference type="SAM" id="MobiDB-lite"/>
    </source>
</evidence>
<keyword evidence="4" id="KW-1185">Reference proteome</keyword>
<feature type="non-terminal residue" evidence="3">
    <location>
        <position position="1"/>
    </location>
</feature>
<evidence type="ECO:0000313" key="4">
    <source>
        <dbReference type="Proteomes" id="UP000789901"/>
    </source>
</evidence>
<comment type="caution">
    <text evidence="3">The sequence shown here is derived from an EMBL/GenBank/DDBJ whole genome shotgun (WGS) entry which is preliminary data.</text>
</comment>
<dbReference type="Proteomes" id="UP000789901">
    <property type="component" value="Unassembled WGS sequence"/>
</dbReference>
<feature type="compositionally biased region" description="Basic and acidic residues" evidence="1">
    <location>
        <begin position="85"/>
        <end position="126"/>
    </location>
</feature>
<evidence type="ECO:0000313" key="3">
    <source>
        <dbReference type="EMBL" id="CAG8844181.1"/>
    </source>
</evidence>
<protein>
    <submittedName>
        <fullName evidence="3">8000_t:CDS:1</fullName>
    </submittedName>
</protein>
<dbReference type="Pfam" id="PF03184">
    <property type="entry name" value="DDE_1"/>
    <property type="match status" value="1"/>
</dbReference>
<dbReference type="EMBL" id="CAJVQB010074960">
    <property type="protein sequence ID" value="CAG8844181.1"/>
    <property type="molecule type" value="Genomic_DNA"/>
</dbReference>
<feature type="compositionally biased region" description="Basic and acidic residues" evidence="1">
    <location>
        <begin position="61"/>
        <end position="72"/>
    </location>
</feature>
<feature type="domain" description="DDE-1" evidence="2">
    <location>
        <begin position="4"/>
        <end position="60"/>
    </location>
</feature>
<dbReference type="InterPro" id="IPR004875">
    <property type="entry name" value="DDE_SF_endonuclease_dom"/>
</dbReference>